<dbReference type="PANTHER" id="PTHR23403:SF6">
    <property type="entry name" value="CYTOSOLIC NEUTRAL TREHALASE-RELATED"/>
    <property type="match status" value="1"/>
</dbReference>
<dbReference type="OrthoDB" id="3542292at2759"/>
<dbReference type="PRINTS" id="PR00744">
    <property type="entry name" value="GLHYDRLASE37"/>
</dbReference>
<dbReference type="InterPro" id="IPR008928">
    <property type="entry name" value="6-hairpin_glycosidase_sf"/>
</dbReference>
<dbReference type="VEuPathDB" id="FungiDB:MUCCIDRAFT_72966"/>
<evidence type="ECO:0000256" key="2">
    <source>
        <dbReference type="ARBA" id="ARBA00005615"/>
    </source>
</evidence>
<dbReference type="EMBL" id="AMYB01000003">
    <property type="protein sequence ID" value="OAD04771.1"/>
    <property type="molecule type" value="Genomic_DNA"/>
</dbReference>
<dbReference type="InterPro" id="IPR011120">
    <property type="entry name" value="Trehalase_Ca-bd"/>
</dbReference>
<dbReference type="GO" id="GO:0005993">
    <property type="term" value="P:trehalose catabolic process"/>
    <property type="evidence" value="ECO:0007669"/>
    <property type="project" value="InterPro"/>
</dbReference>
<dbReference type="GO" id="GO:0004555">
    <property type="term" value="F:alpha,alpha-trehalase activity"/>
    <property type="evidence" value="ECO:0007669"/>
    <property type="project" value="UniProtKB-EC"/>
</dbReference>
<gene>
    <name evidence="8" type="ORF">MUCCIDRAFT_72966</name>
</gene>
<evidence type="ECO:0000259" key="7">
    <source>
        <dbReference type="Pfam" id="PF07492"/>
    </source>
</evidence>
<evidence type="ECO:0000256" key="1">
    <source>
        <dbReference type="ARBA" id="ARBA00001576"/>
    </source>
</evidence>
<dbReference type="InterPro" id="IPR012341">
    <property type="entry name" value="6hp_glycosidase-like_sf"/>
</dbReference>
<dbReference type="EC" id="3.2.1.28" evidence="5"/>
<keyword evidence="4 5" id="KW-0326">Glycosidase</keyword>
<evidence type="ECO:0000256" key="3">
    <source>
        <dbReference type="ARBA" id="ARBA00022801"/>
    </source>
</evidence>
<proteinExistence type="inferred from homology"/>
<dbReference type="Pfam" id="PF01204">
    <property type="entry name" value="Trehalase"/>
    <property type="match status" value="1"/>
</dbReference>
<evidence type="ECO:0000313" key="8">
    <source>
        <dbReference type="EMBL" id="OAD04771.1"/>
    </source>
</evidence>
<dbReference type="PROSITE" id="PS00927">
    <property type="entry name" value="TREHALASE_1"/>
    <property type="match status" value="1"/>
</dbReference>
<keyword evidence="9" id="KW-1185">Reference proteome</keyword>
<dbReference type="STRING" id="747725.A0A168MDQ5"/>
<dbReference type="PROSITE" id="PS00928">
    <property type="entry name" value="TREHALASE_2"/>
    <property type="match status" value="1"/>
</dbReference>
<reference evidence="8 9" key="1">
    <citation type="submission" date="2015-06" db="EMBL/GenBank/DDBJ databases">
        <title>Expansion of signal transduction pathways in fungi by whole-genome duplication.</title>
        <authorList>
            <consortium name="DOE Joint Genome Institute"/>
            <person name="Corrochano L.M."/>
            <person name="Kuo A."/>
            <person name="Marcet-Houben M."/>
            <person name="Polaino S."/>
            <person name="Salamov A."/>
            <person name="Villalobos J.M."/>
            <person name="Alvarez M.I."/>
            <person name="Avalos J."/>
            <person name="Benito E.P."/>
            <person name="Benoit I."/>
            <person name="Burger G."/>
            <person name="Camino L.P."/>
            <person name="Canovas D."/>
            <person name="Cerda-Olmedo E."/>
            <person name="Cheng J.-F."/>
            <person name="Dominguez A."/>
            <person name="Elias M."/>
            <person name="Eslava A.P."/>
            <person name="Glaser F."/>
            <person name="Grimwood J."/>
            <person name="Gutierrez G."/>
            <person name="Heitman J."/>
            <person name="Henrissat B."/>
            <person name="Iturriaga E.A."/>
            <person name="Lang B.F."/>
            <person name="Lavin J.L."/>
            <person name="Lee S."/>
            <person name="Li W."/>
            <person name="Lindquist E."/>
            <person name="Lopez-Garcia S."/>
            <person name="Luque E.M."/>
            <person name="Marcos A.T."/>
            <person name="Martin J."/>
            <person name="Mccluskey K."/>
            <person name="Medina H.R."/>
            <person name="Miralles-Duran A."/>
            <person name="Miyazaki A."/>
            <person name="Munoz-Torres E."/>
            <person name="Oguiza J.A."/>
            <person name="Ohm R."/>
            <person name="Olmedo M."/>
            <person name="Orejas M."/>
            <person name="Ortiz-Castellanos L."/>
            <person name="Pisabarro A.G."/>
            <person name="Rodriguez-Romero J."/>
            <person name="Ruiz-Herrera J."/>
            <person name="Ruiz-Vazquez R."/>
            <person name="Sanz C."/>
            <person name="Schackwitz W."/>
            <person name="Schmutz J."/>
            <person name="Shahriari M."/>
            <person name="Shelest E."/>
            <person name="Silva-Franco F."/>
            <person name="Soanes D."/>
            <person name="Syed K."/>
            <person name="Tagua V.G."/>
            <person name="Talbot N.J."/>
            <person name="Thon M."/>
            <person name="De Vries R.P."/>
            <person name="Wiebenga A."/>
            <person name="Yadav J.S."/>
            <person name="Braun E.L."/>
            <person name="Baker S."/>
            <person name="Garre V."/>
            <person name="Horwitz B."/>
            <person name="Torres-Martinez S."/>
            <person name="Idnurm A."/>
            <person name="Herrera-Estrella A."/>
            <person name="Gabaldon T."/>
            <person name="Grigoriev I.V."/>
        </authorList>
    </citation>
    <scope>NUCLEOTIDE SEQUENCE [LARGE SCALE GENOMIC DNA]</scope>
    <source>
        <strain evidence="8 9">CBS 277.49</strain>
    </source>
</reference>
<dbReference type="InterPro" id="IPR018232">
    <property type="entry name" value="Glyco_hydro_37_CS"/>
</dbReference>
<comment type="similarity">
    <text evidence="2 5">Belongs to the glycosyl hydrolase 37 family.</text>
</comment>
<keyword evidence="3 5" id="KW-0378">Hydrolase</keyword>
<feature type="region of interest" description="Disordered" evidence="6">
    <location>
        <begin position="692"/>
        <end position="725"/>
    </location>
</feature>
<comment type="catalytic activity">
    <reaction evidence="1 5">
        <text>alpha,alpha-trehalose + H2O = alpha-D-glucose + beta-D-glucose</text>
        <dbReference type="Rhea" id="RHEA:32675"/>
        <dbReference type="ChEBI" id="CHEBI:15377"/>
        <dbReference type="ChEBI" id="CHEBI:15903"/>
        <dbReference type="ChEBI" id="CHEBI:16551"/>
        <dbReference type="ChEBI" id="CHEBI:17925"/>
        <dbReference type="EC" id="3.2.1.28"/>
    </reaction>
</comment>
<dbReference type="SUPFAM" id="SSF48208">
    <property type="entry name" value="Six-hairpin glycosidases"/>
    <property type="match status" value="1"/>
</dbReference>
<dbReference type="PANTHER" id="PTHR23403">
    <property type="entry name" value="TREHALASE"/>
    <property type="match status" value="1"/>
</dbReference>
<feature type="domain" description="Neutral trehalase Ca2+ binding" evidence="7">
    <location>
        <begin position="52"/>
        <end position="81"/>
    </location>
</feature>
<evidence type="ECO:0000313" key="9">
    <source>
        <dbReference type="Proteomes" id="UP000077051"/>
    </source>
</evidence>
<dbReference type="Pfam" id="PF07492">
    <property type="entry name" value="Trehalase_Ca-bi"/>
    <property type="match status" value="1"/>
</dbReference>
<evidence type="ECO:0000256" key="4">
    <source>
        <dbReference type="ARBA" id="ARBA00023295"/>
    </source>
</evidence>
<feature type="compositionally biased region" description="Polar residues" evidence="6">
    <location>
        <begin position="14"/>
        <end position="23"/>
    </location>
</feature>
<dbReference type="GO" id="GO:0005509">
    <property type="term" value="F:calcium ion binding"/>
    <property type="evidence" value="ECO:0007669"/>
    <property type="project" value="InterPro"/>
</dbReference>
<name>A0A168MDQ5_MUCCL</name>
<evidence type="ECO:0000256" key="5">
    <source>
        <dbReference type="RuleBase" id="RU361180"/>
    </source>
</evidence>
<sequence>MIEDRRESVDPTAPASTYYTTGRNGPRQRTRTYTVKDKGKNRRFLIDVEATLHQILEQEDTDGDFQITINDLGPKTLSLGTADSGGYKRFQIRGNYMLSNLLQELALAKDYGRKYVVLDEARLNENPVHRLSRMIRHLFWDGLTRRIDGQGLDAICSDPKNRQSDVAPRIYIPYDEAEIYDYYKRVAEARPHLNLDVQYLPKDITPEYVKSINDKPGILALAMKKVIDDRGNIDFHGVPFVVPGGRFNEMYGWDSYFESLGLLADGRVELAKGMAENFAYEIKHYGKILNANRSYYLSRSQPPFLTDLAIRVYEQLDPALEKENKAWLRDILKSAIKEYHTVWMAEPRLDKKTMLSRYRPEGLGIPPETEASHFDHIVMKFAKKHNVSIPEFNKMYNDGVVKEPELDEYFLHDRAVRESGHDTTYRFEGVCANLATVDLNALLYKYETDLADCIRDYLDDDLEDFDGVKQTAEEWSDRASKRRERIDKYLWNEKENLYFDYDTVKEEMTTYESATAYWMMWAGAASEDQAQRLAKSLYKFEVRGGLVSGTEQSRGHISLDRPNRQWDFPFGWAPHQIMAWVAFDNYGMNDIAGRLAYRFLYTITKSFVDFNGVVPEKFDVVNLSHQVQVEYGNVGVDFKFVPREGFGWMNASFEVGLQHLNVQQRRALGTITDPDELFKSISPEVFQNFLSPHSEEENEGGDAKDENAPPVPQFGDYLDAPAPTL</sequence>
<feature type="region of interest" description="Disordered" evidence="6">
    <location>
        <begin position="1"/>
        <end position="28"/>
    </location>
</feature>
<comment type="caution">
    <text evidence="8">The sequence shown here is derived from an EMBL/GenBank/DDBJ whole genome shotgun (WGS) entry which is preliminary data.</text>
</comment>
<protein>
    <recommendedName>
        <fullName evidence="5">Trehalase</fullName>
        <ecNumber evidence="5">3.2.1.28</ecNumber>
    </recommendedName>
    <alternativeName>
        <fullName evidence="5">Alpha-trehalose glucohydrolase</fullName>
    </alternativeName>
</protein>
<evidence type="ECO:0000256" key="6">
    <source>
        <dbReference type="SAM" id="MobiDB-lite"/>
    </source>
</evidence>
<dbReference type="AlphaFoldDB" id="A0A168MDQ5"/>
<dbReference type="Gene3D" id="1.50.10.10">
    <property type="match status" value="1"/>
</dbReference>
<dbReference type="Proteomes" id="UP000077051">
    <property type="component" value="Unassembled WGS sequence"/>
</dbReference>
<dbReference type="InterPro" id="IPR001661">
    <property type="entry name" value="Glyco_hydro_37"/>
</dbReference>
<dbReference type="GO" id="GO:0005737">
    <property type="term" value="C:cytoplasm"/>
    <property type="evidence" value="ECO:0007669"/>
    <property type="project" value="InterPro"/>
</dbReference>
<organism evidence="8 9">
    <name type="scientific">Mucor lusitanicus CBS 277.49</name>
    <dbReference type="NCBI Taxonomy" id="747725"/>
    <lineage>
        <taxon>Eukaryota</taxon>
        <taxon>Fungi</taxon>
        <taxon>Fungi incertae sedis</taxon>
        <taxon>Mucoromycota</taxon>
        <taxon>Mucoromycotina</taxon>
        <taxon>Mucoromycetes</taxon>
        <taxon>Mucorales</taxon>
        <taxon>Mucorineae</taxon>
        <taxon>Mucoraceae</taxon>
        <taxon>Mucor</taxon>
    </lineage>
</organism>
<accession>A0A168MDQ5</accession>